<protein>
    <submittedName>
        <fullName evidence="7">4Fe-4S dicluster domain-containing protein</fullName>
    </submittedName>
    <submittedName>
        <fullName evidence="6">4Fe-4S ferredoxin</fullName>
    </submittedName>
</protein>
<dbReference type="InterPro" id="IPR017896">
    <property type="entry name" value="4Fe4S_Fe-S-bd"/>
</dbReference>
<feature type="domain" description="4Fe-4S ferredoxin-type" evidence="5">
    <location>
        <begin position="87"/>
        <end position="116"/>
    </location>
</feature>
<dbReference type="PANTHER" id="PTHR43177">
    <property type="entry name" value="PROTEIN NRFC"/>
    <property type="match status" value="1"/>
</dbReference>
<dbReference type="Gene3D" id="3.30.70.20">
    <property type="match status" value="2"/>
</dbReference>
<evidence type="ECO:0000313" key="7">
    <source>
        <dbReference type="EMBL" id="PNU19320.1"/>
    </source>
</evidence>
<keyword evidence="3" id="KW-0408">Iron</keyword>
<evidence type="ECO:0000313" key="6">
    <source>
        <dbReference type="EMBL" id="ORJ58561.1"/>
    </source>
</evidence>
<sequence>MKKDKRYAIVLDTRRCIDCKACTVACKTENNVPLPEDTCRNWVTEEPLRGSYPNLGQSFAPSQCNQCENPPCNSVCPTSATGITEGGIVTVNPDKCIGCKYCMLACPYDARYYNEETGAIDKCTFCIQRLAVGRIPACVETCPTKVRTFGDLNDPCSEVSILLAKNRHRVLKPELGTKPFLFYLI</sequence>
<dbReference type="EMBL" id="PPFX01000033">
    <property type="protein sequence ID" value="PNU19320.1"/>
    <property type="molecule type" value="Genomic_DNA"/>
</dbReference>
<reference evidence="6 8" key="1">
    <citation type="submission" date="2017-03" db="EMBL/GenBank/DDBJ databases">
        <title>Genome sequence of Geothermobacter sp. EPR-M, Deep-Sea Iron Reducer.</title>
        <authorList>
            <person name="Tully B."/>
            <person name="Savalia P."/>
            <person name="Abuyen K."/>
            <person name="Baughan C."/>
            <person name="Romero E."/>
            <person name="Ronkowski C."/>
            <person name="Torres B."/>
            <person name="Tremblay J."/>
            <person name="Trujillo A."/>
            <person name="Tyler M."/>
            <person name="Perez-Rodriguez I."/>
            <person name="Amend J."/>
        </authorList>
    </citation>
    <scope>NUCLEOTIDE SEQUENCE [LARGE SCALE GENOMIC DNA]</scope>
    <source>
        <strain evidence="6 8">EPR-M</strain>
    </source>
</reference>
<proteinExistence type="predicted"/>
<feature type="domain" description="4Fe-4S ferredoxin-type" evidence="5">
    <location>
        <begin position="7"/>
        <end position="37"/>
    </location>
</feature>
<dbReference type="EMBL" id="NAAD01000015">
    <property type="protein sequence ID" value="ORJ58561.1"/>
    <property type="molecule type" value="Genomic_DNA"/>
</dbReference>
<organism evidence="6 8">
    <name type="scientific">Geothermobacter hydrogeniphilus</name>
    <dbReference type="NCBI Taxonomy" id="1969733"/>
    <lineage>
        <taxon>Bacteria</taxon>
        <taxon>Pseudomonadati</taxon>
        <taxon>Thermodesulfobacteriota</taxon>
        <taxon>Desulfuromonadia</taxon>
        <taxon>Desulfuromonadales</taxon>
        <taxon>Geothermobacteraceae</taxon>
        <taxon>Geothermobacter</taxon>
    </lineage>
</organism>
<evidence type="ECO:0000313" key="8">
    <source>
        <dbReference type="Proteomes" id="UP000193136"/>
    </source>
</evidence>
<dbReference type="PROSITE" id="PS51379">
    <property type="entry name" value="4FE4S_FER_2"/>
    <property type="match status" value="2"/>
</dbReference>
<keyword evidence="2" id="KW-0479">Metal-binding</keyword>
<keyword evidence="1" id="KW-0004">4Fe-4S</keyword>
<name>A0A1X0Y023_9BACT</name>
<dbReference type="AlphaFoldDB" id="A0A1X0Y023"/>
<dbReference type="InterPro" id="IPR017900">
    <property type="entry name" value="4Fe4S_Fe_S_CS"/>
</dbReference>
<dbReference type="Pfam" id="PF13247">
    <property type="entry name" value="Fer4_11"/>
    <property type="match status" value="1"/>
</dbReference>
<evidence type="ECO:0000256" key="1">
    <source>
        <dbReference type="ARBA" id="ARBA00022485"/>
    </source>
</evidence>
<dbReference type="OrthoDB" id="9789030at2"/>
<reference evidence="7 9" key="2">
    <citation type="journal article" date="2018" name="Genome Announc.">
        <title>Genome Sequence of Geothermobacter sp. HR-1 Iron Reducer from the Loihi Seamount.</title>
        <authorList>
            <person name="Smith H."/>
            <person name="Abuyen K."/>
            <person name="Tremblay J."/>
            <person name="Savalia P."/>
            <person name="Perez-Rodriguez I."/>
            <person name="Emerson D."/>
            <person name="Tully B."/>
            <person name="Amend J."/>
        </authorList>
    </citation>
    <scope>NUCLEOTIDE SEQUENCE [LARGE SCALE GENOMIC DNA]</scope>
    <source>
        <strain evidence="7 9">HR-1</strain>
    </source>
</reference>
<dbReference type="PROSITE" id="PS00198">
    <property type="entry name" value="4FE4S_FER_1"/>
    <property type="match status" value="1"/>
</dbReference>
<dbReference type="RefSeq" id="WP_085011042.1">
    <property type="nucleotide sequence ID" value="NZ_NAAD01000015.1"/>
</dbReference>
<dbReference type="GO" id="GO:0046872">
    <property type="term" value="F:metal ion binding"/>
    <property type="evidence" value="ECO:0007669"/>
    <property type="project" value="UniProtKB-KW"/>
</dbReference>
<dbReference type="Proteomes" id="UP000236340">
    <property type="component" value="Unassembled WGS sequence"/>
</dbReference>
<accession>A0A2K2H7W2</accession>
<dbReference type="GO" id="GO:0051539">
    <property type="term" value="F:4 iron, 4 sulfur cluster binding"/>
    <property type="evidence" value="ECO:0007669"/>
    <property type="project" value="UniProtKB-KW"/>
</dbReference>
<dbReference type="Proteomes" id="UP000193136">
    <property type="component" value="Unassembled WGS sequence"/>
</dbReference>
<keyword evidence="4" id="KW-0411">Iron-sulfur</keyword>
<dbReference type="InterPro" id="IPR050954">
    <property type="entry name" value="ET_IronSulfur_Cluster-Binding"/>
</dbReference>
<dbReference type="STRING" id="1969733.B5V00_11975"/>
<accession>A0A1X0Y023</accession>
<keyword evidence="8" id="KW-1185">Reference proteome</keyword>
<dbReference type="SUPFAM" id="SSF54862">
    <property type="entry name" value="4Fe-4S ferredoxins"/>
    <property type="match status" value="1"/>
</dbReference>
<evidence type="ECO:0000256" key="2">
    <source>
        <dbReference type="ARBA" id="ARBA00022723"/>
    </source>
</evidence>
<gene>
    <name evidence="6" type="ORF">B5V00_11975</name>
    <name evidence="7" type="ORF">C2E25_12995</name>
</gene>
<comment type="caution">
    <text evidence="6">The sequence shown here is derived from an EMBL/GenBank/DDBJ whole genome shotgun (WGS) entry which is preliminary data.</text>
</comment>
<evidence type="ECO:0000256" key="4">
    <source>
        <dbReference type="ARBA" id="ARBA00023014"/>
    </source>
</evidence>
<evidence type="ECO:0000259" key="5">
    <source>
        <dbReference type="PROSITE" id="PS51379"/>
    </source>
</evidence>
<dbReference type="PANTHER" id="PTHR43177:SF3">
    <property type="entry name" value="PROTEIN NRFC HOMOLOG"/>
    <property type="match status" value="1"/>
</dbReference>
<evidence type="ECO:0000313" key="9">
    <source>
        <dbReference type="Proteomes" id="UP000236340"/>
    </source>
</evidence>
<dbReference type="CDD" id="cd10551">
    <property type="entry name" value="PsrB"/>
    <property type="match status" value="1"/>
</dbReference>
<evidence type="ECO:0000256" key="3">
    <source>
        <dbReference type="ARBA" id="ARBA00023004"/>
    </source>
</evidence>